<evidence type="ECO:0000256" key="14">
    <source>
        <dbReference type="SAM" id="Phobius"/>
    </source>
</evidence>
<dbReference type="InterPro" id="IPR004358">
    <property type="entry name" value="Sig_transdc_His_kin-like_C"/>
</dbReference>
<feature type="transmembrane region" description="Helical" evidence="14">
    <location>
        <begin position="278"/>
        <end position="303"/>
    </location>
</feature>
<dbReference type="PANTHER" id="PTHR43065:SF10">
    <property type="entry name" value="PEROXIDE STRESS-ACTIVATED HISTIDINE KINASE MAK3"/>
    <property type="match status" value="1"/>
</dbReference>
<dbReference type="InterPro" id="IPR033479">
    <property type="entry name" value="dCache_1"/>
</dbReference>
<dbReference type="InterPro" id="IPR005467">
    <property type="entry name" value="His_kinase_dom"/>
</dbReference>
<dbReference type="EMBL" id="FNLL01000005">
    <property type="protein sequence ID" value="SDU15725.1"/>
    <property type="molecule type" value="Genomic_DNA"/>
</dbReference>
<comment type="subcellular location">
    <subcellularLocation>
        <location evidence="2">Cell membrane</location>
        <topology evidence="2">Multi-pass membrane protein</topology>
    </subcellularLocation>
</comment>
<dbReference type="PRINTS" id="PR00344">
    <property type="entry name" value="BCTRLSENSOR"/>
</dbReference>
<evidence type="ECO:0000256" key="8">
    <source>
        <dbReference type="ARBA" id="ARBA00022741"/>
    </source>
</evidence>
<dbReference type="AlphaFoldDB" id="A0A1H2G800"/>
<evidence type="ECO:0000256" key="9">
    <source>
        <dbReference type="ARBA" id="ARBA00022777"/>
    </source>
</evidence>
<keyword evidence="6" id="KW-0808">Transferase</keyword>
<feature type="domain" description="Histidine kinase" evidence="15">
    <location>
        <begin position="341"/>
        <end position="568"/>
    </location>
</feature>
<dbReference type="Gene3D" id="3.30.450.20">
    <property type="entry name" value="PAS domain"/>
    <property type="match status" value="1"/>
</dbReference>
<keyword evidence="4" id="KW-1003">Cell membrane</keyword>
<proteinExistence type="predicted"/>
<evidence type="ECO:0000256" key="7">
    <source>
        <dbReference type="ARBA" id="ARBA00022692"/>
    </source>
</evidence>
<reference evidence="17" key="1">
    <citation type="submission" date="2016-10" db="EMBL/GenBank/DDBJ databases">
        <authorList>
            <person name="Varghese N."/>
            <person name="Submissions S."/>
        </authorList>
    </citation>
    <scope>NUCLEOTIDE SEQUENCE [LARGE SCALE GENOMIC DNA]</scope>
    <source>
        <strain evidence="17">DSM 3384</strain>
    </source>
</reference>
<keyword evidence="13 14" id="KW-0472">Membrane</keyword>
<protein>
    <recommendedName>
        <fullName evidence="3">histidine kinase</fullName>
        <ecNumber evidence="3">2.7.13.3</ecNumber>
    </recommendedName>
</protein>
<gene>
    <name evidence="16" type="ORF">SAMN04487931_10553</name>
</gene>
<accession>A0A1H2G800</accession>
<evidence type="ECO:0000256" key="6">
    <source>
        <dbReference type="ARBA" id="ARBA00022679"/>
    </source>
</evidence>
<organism evidence="16 17">
    <name type="scientific">Desulfobacula phenolica</name>
    <dbReference type="NCBI Taxonomy" id="90732"/>
    <lineage>
        <taxon>Bacteria</taxon>
        <taxon>Pseudomonadati</taxon>
        <taxon>Thermodesulfobacteriota</taxon>
        <taxon>Desulfobacteria</taxon>
        <taxon>Desulfobacterales</taxon>
        <taxon>Desulfobacteraceae</taxon>
        <taxon>Desulfobacula</taxon>
    </lineage>
</organism>
<dbReference type="InterPro" id="IPR036097">
    <property type="entry name" value="HisK_dim/P_sf"/>
</dbReference>
<dbReference type="InterPro" id="IPR036890">
    <property type="entry name" value="HATPase_C_sf"/>
</dbReference>
<dbReference type="GO" id="GO:0005524">
    <property type="term" value="F:ATP binding"/>
    <property type="evidence" value="ECO:0007669"/>
    <property type="project" value="UniProtKB-KW"/>
</dbReference>
<dbReference type="InterPro" id="IPR003594">
    <property type="entry name" value="HATPase_dom"/>
</dbReference>
<name>A0A1H2G800_9BACT</name>
<comment type="catalytic activity">
    <reaction evidence="1">
        <text>ATP + protein L-histidine = ADP + protein N-phospho-L-histidine.</text>
        <dbReference type="EC" id="2.7.13.3"/>
    </reaction>
</comment>
<dbReference type="EC" id="2.7.13.3" evidence="3"/>
<evidence type="ECO:0000256" key="2">
    <source>
        <dbReference type="ARBA" id="ARBA00004651"/>
    </source>
</evidence>
<evidence type="ECO:0000256" key="3">
    <source>
        <dbReference type="ARBA" id="ARBA00012438"/>
    </source>
</evidence>
<evidence type="ECO:0000259" key="15">
    <source>
        <dbReference type="PROSITE" id="PS50109"/>
    </source>
</evidence>
<dbReference type="PROSITE" id="PS50109">
    <property type="entry name" value="HIS_KIN"/>
    <property type="match status" value="1"/>
</dbReference>
<evidence type="ECO:0000313" key="17">
    <source>
        <dbReference type="Proteomes" id="UP000199608"/>
    </source>
</evidence>
<evidence type="ECO:0000256" key="10">
    <source>
        <dbReference type="ARBA" id="ARBA00022840"/>
    </source>
</evidence>
<keyword evidence="7 14" id="KW-0812">Transmembrane</keyword>
<dbReference type="PANTHER" id="PTHR43065">
    <property type="entry name" value="SENSOR HISTIDINE KINASE"/>
    <property type="match status" value="1"/>
</dbReference>
<keyword evidence="5" id="KW-0597">Phosphoprotein</keyword>
<keyword evidence="17" id="KW-1185">Reference proteome</keyword>
<evidence type="ECO:0000256" key="12">
    <source>
        <dbReference type="ARBA" id="ARBA00023012"/>
    </source>
</evidence>
<dbReference type="Proteomes" id="UP000199608">
    <property type="component" value="Unassembled WGS sequence"/>
</dbReference>
<evidence type="ECO:0000256" key="5">
    <source>
        <dbReference type="ARBA" id="ARBA00022553"/>
    </source>
</evidence>
<dbReference type="InterPro" id="IPR003661">
    <property type="entry name" value="HisK_dim/P_dom"/>
</dbReference>
<dbReference type="GO" id="GO:0000155">
    <property type="term" value="F:phosphorelay sensor kinase activity"/>
    <property type="evidence" value="ECO:0007669"/>
    <property type="project" value="InterPro"/>
</dbReference>
<feature type="transmembrane region" description="Helical" evidence="14">
    <location>
        <begin position="20"/>
        <end position="42"/>
    </location>
</feature>
<dbReference type="SMART" id="SM00387">
    <property type="entry name" value="HATPase_c"/>
    <property type="match status" value="1"/>
</dbReference>
<dbReference type="GO" id="GO:0005886">
    <property type="term" value="C:plasma membrane"/>
    <property type="evidence" value="ECO:0007669"/>
    <property type="project" value="UniProtKB-SubCell"/>
</dbReference>
<sequence>MDKNSQDRKEKGMRVKRTILTNMIIVPFIPFLLAIGVSFYFFTTALENKTVNTLKRIVQDHCGMIESFLIERNSDLELITNTYSFEQINSTQTINAIFENLKDRSSAFVDLGLFDSQGIHIRYSGKYPLKGKVYKDEVWFKKVMQTGYYISDVFLGYRNVPHFIIAVRQGSGDKTWVLRATIDTLFFDTLVSKVQIGRTGEAYILNKNGIAQTLRRSNGTRVLNMDPDYSGFPKLQNTTHTFIKADSAKNKYVYATTWLKNGEWLLVVRQEKKDAYKYLYSALYINILIMVLGGAIIVVIALYTTERILKRIEQLGMEKKSLGNQLIRATQLAEIGEMAAGFAHEINNPLQIIKSEYSLIETLFDEVFGNDKIPKNEEIKDIEESLDQIKLQVNRCSEITHAILKFGRENETKEQLLHPYIIIPEIIKMIEKKATVSGIKIVKDISEDVPGFLGDPSQFQQVMLNLLNNAMDAIEERHGSSGGRLSIAVCKENENKIEIKITDNGIGISPENIEKIFSPFFTTKPVGKGTGLGLSVCYGIIESFGGVMEVKSEQNTGTTFVICLPVKHY</sequence>
<keyword evidence="9 16" id="KW-0418">Kinase</keyword>
<dbReference type="Pfam" id="PF02743">
    <property type="entry name" value="dCache_1"/>
    <property type="match status" value="1"/>
</dbReference>
<dbReference type="SUPFAM" id="SSF47384">
    <property type="entry name" value="Homodimeric domain of signal transducing histidine kinase"/>
    <property type="match status" value="1"/>
</dbReference>
<dbReference type="Gene3D" id="3.30.565.10">
    <property type="entry name" value="Histidine kinase-like ATPase, C-terminal domain"/>
    <property type="match status" value="1"/>
</dbReference>
<keyword evidence="8" id="KW-0547">Nucleotide-binding</keyword>
<evidence type="ECO:0000256" key="1">
    <source>
        <dbReference type="ARBA" id="ARBA00000085"/>
    </source>
</evidence>
<dbReference type="SUPFAM" id="SSF55874">
    <property type="entry name" value="ATPase domain of HSP90 chaperone/DNA topoisomerase II/histidine kinase"/>
    <property type="match status" value="1"/>
</dbReference>
<dbReference type="RefSeq" id="WP_092233160.1">
    <property type="nucleotide sequence ID" value="NZ_FNLL01000005.1"/>
</dbReference>
<dbReference type="Pfam" id="PF02518">
    <property type="entry name" value="HATPase_c"/>
    <property type="match status" value="1"/>
</dbReference>
<evidence type="ECO:0000256" key="13">
    <source>
        <dbReference type="ARBA" id="ARBA00023136"/>
    </source>
</evidence>
<keyword evidence="10" id="KW-0067">ATP-binding</keyword>
<dbReference type="Gene3D" id="1.10.287.130">
    <property type="match status" value="1"/>
</dbReference>
<keyword evidence="12" id="KW-0902">Two-component regulatory system</keyword>
<evidence type="ECO:0000256" key="11">
    <source>
        <dbReference type="ARBA" id="ARBA00022989"/>
    </source>
</evidence>
<evidence type="ECO:0000256" key="4">
    <source>
        <dbReference type="ARBA" id="ARBA00022475"/>
    </source>
</evidence>
<dbReference type="CDD" id="cd00082">
    <property type="entry name" value="HisKA"/>
    <property type="match status" value="1"/>
</dbReference>
<keyword evidence="11 14" id="KW-1133">Transmembrane helix</keyword>
<evidence type="ECO:0000313" key="16">
    <source>
        <dbReference type="EMBL" id="SDU15725.1"/>
    </source>
</evidence>